<dbReference type="EMBL" id="MU394312">
    <property type="protein sequence ID" value="KAI6086793.1"/>
    <property type="molecule type" value="Genomic_DNA"/>
</dbReference>
<dbReference type="Proteomes" id="UP001497680">
    <property type="component" value="Unassembled WGS sequence"/>
</dbReference>
<evidence type="ECO:0000313" key="1">
    <source>
        <dbReference type="EMBL" id="KAI6086793.1"/>
    </source>
</evidence>
<accession>A0ACC0D2D5</accession>
<gene>
    <name evidence="1" type="ORF">F4821DRAFT_122120</name>
</gene>
<proteinExistence type="predicted"/>
<protein>
    <submittedName>
        <fullName evidence="1">Uncharacterized protein</fullName>
    </submittedName>
</protein>
<sequence length="80" mass="8973">MRWSLVPLTAVALAQHILLWAFNIYLQGEPLRSSLAGLFPPRPTVVALTLSSSALLAEFIYHTLFLLPCPCRYLAYQLLT</sequence>
<name>A0ACC0D2D5_9PEZI</name>
<evidence type="ECO:0000313" key="2">
    <source>
        <dbReference type="Proteomes" id="UP001497680"/>
    </source>
</evidence>
<keyword evidence="2" id="KW-1185">Reference proteome</keyword>
<organism evidence="1 2">
    <name type="scientific">Hypoxylon rubiginosum</name>
    <dbReference type="NCBI Taxonomy" id="110542"/>
    <lineage>
        <taxon>Eukaryota</taxon>
        <taxon>Fungi</taxon>
        <taxon>Dikarya</taxon>
        <taxon>Ascomycota</taxon>
        <taxon>Pezizomycotina</taxon>
        <taxon>Sordariomycetes</taxon>
        <taxon>Xylariomycetidae</taxon>
        <taxon>Xylariales</taxon>
        <taxon>Hypoxylaceae</taxon>
        <taxon>Hypoxylon</taxon>
    </lineage>
</organism>
<comment type="caution">
    <text evidence="1">The sequence shown here is derived from an EMBL/GenBank/DDBJ whole genome shotgun (WGS) entry which is preliminary data.</text>
</comment>
<reference evidence="1 2" key="1">
    <citation type="journal article" date="2022" name="New Phytol.">
        <title>Ecological generalism drives hyperdiversity of secondary metabolite gene clusters in xylarialean endophytes.</title>
        <authorList>
            <person name="Franco M.E.E."/>
            <person name="Wisecaver J.H."/>
            <person name="Arnold A.E."/>
            <person name="Ju Y.M."/>
            <person name="Slot J.C."/>
            <person name="Ahrendt S."/>
            <person name="Moore L.P."/>
            <person name="Eastman K.E."/>
            <person name="Scott K."/>
            <person name="Konkel Z."/>
            <person name="Mondo S.J."/>
            <person name="Kuo A."/>
            <person name="Hayes R.D."/>
            <person name="Haridas S."/>
            <person name="Andreopoulos B."/>
            <person name="Riley R."/>
            <person name="LaButti K."/>
            <person name="Pangilinan J."/>
            <person name="Lipzen A."/>
            <person name="Amirebrahimi M."/>
            <person name="Yan J."/>
            <person name="Adam C."/>
            <person name="Keymanesh K."/>
            <person name="Ng V."/>
            <person name="Louie K."/>
            <person name="Northen T."/>
            <person name="Drula E."/>
            <person name="Henrissat B."/>
            <person name="Hsieh H.M."/>
            <person name="Youens-Clark K."/>
            <person name="Lutzoni F."/>
            <person name="Miadlikowska J."/>
            <person name="Eastwood D.C."/>
            <person name="Hamelin R.C."/>
            <person name="Grigoriev I.V."/>
            <person name="U'Ren J.M."/>
        </authorList>
    </citation>
    <scope>NUCLEOTIDE SEQUENCE [LARGE SCALE GENOMIC DNA]</scope>
    <source>
        <strain evidence="1 2">ER1909</strain>
    </source>
</reference>